<dbReference type="EMBL" id="RFFJ01000041">
    <property type="protein sequence ID" value="RMI41859.1"/>
    <property type="molecule type" value="Genomic_DNA"/>
</dbReference>
<feature type="region of interest" description="Disordered" evidence="4">
    <location>
        <begin position="20"/>
        <end position="40"/>
    </location>
</feature>
<evidence type="ECO:0000256" key="4">
    <source>
        <dbReference type="SAM" id="MobiDB-lite"/>
    </source>
</evidence>
<dbReference type="GO" id="GO:0005524">
    <property type="term" value="F:ATP binding"/>
    <property type="evidence" value="ECO:0007669"/>
    <property type="project" value="UniProtKB-KW"/>
</dbReference>
<evidence type="ECO:0000313" key="6">
    <source>
        <dbReference type="EMBL" id="RMI41859.1"/>
    </source>
</evidence>
<dbReference type="Proteomes" id="UP000278673">
    <property type="component" value="Unassembled WGS sequence"/>
</dbReference>
<dbReference type="AlphaFoldDB" id="A0A3M2LWK0"/>
<evidence type="ECO:0000256" key="3">
    <source>
        <dbReference type="ARBA" id="ARBA00023146"/>
    </source>
</evidence>
<gene>
    <name evidence="6" type="ORF">EBN88_10390</name>
</gene>
<feature type="compositionally biased region" description="Basic and acidic residues" evidence="4">
    <location>
        <begin position="192"/>
        <end position="221"/>
    </location>
</feature>
<accession>A0A3M2LWK0</accession>
<sequence length="221" mass="24525">MAGAAPADRLHQHRHLRRTALAGPRRAADRAAGGLRRRRLHHQGLPLPLHVLRHRRGRRPAGAGPLPVPLAYTELTRGDGEVDLYGDEPYRIDGGSRVLADRLAAAGVRAELDDRDQPLERALAEADALLVPHVLRVGADGSAELRSRSHETFRACPPDAALAELAAEVRREALPPPDRTAPRLTRHPLGRPTDRRENQRDEQRDDQRDEQRKGKRHGEPA</sequence>
<keyword evidence="7" id="KW-1185">Reference proteome</keyword>
<evidence type="ECO:0000256" key="1">
    <source>
        <dbReference type="ARBA" id="ARBA00022490"/>
    </source>
</evidence>
<evidence type="ECO:0000313" key="7">
    <source>
        <dbReference type="Proteomes" id="UP000278673"/>
    </source>
</evidence>
<keyword evidence="2" id="KW-0067">ATP-binding</keyword>
<reference evidence="6 7" key="1">
    <citation type="submission" date="2018-10" db="EMBL/GenBank/DDBJ databases">
        <title>Isolation, diversity and antifungal activity of actinobacteria from wheat.</title>
        <authorList>
            <person name="Han C."/>
        </authorList>
    </citation>
    <scope>NUCLEOTIDE SEQUENCE [LARGE SCALE GENOMIC DNA]</scope>
    <source>
        <strain evidence="6 7">NEAU-YY642</strain>
    </source>
</reference>
<keyword evidence="2" id="KW-0547">Nucleotide-binding</keyword>
<comment type="caution">
    <text evidence="6">The sequence shown here is derived from an EMBL/GenBank/DDBJ whole genome shotgun (WGS) entry which is preliminary data.</text>
</comment>
<keyword evidence="1" id="KW-0963">Cytoplasm</keyword>
<organism evidence="6 7">
    <name type="scientific">Streptomyces triticirhizae</name>
    <dbReference type="NCBI Taxonomy" id="2483353"/>
    <lineage>
        <taxon>Bacteria</taxon>
        <taxon>Bacillati</taxon>
        <taxon>Actinomycetota</taxon>
        <taxon>Actinomycetes</taxon>
        <taxon>Kitasatosporales</taxon>
        <taxon>Streptomycetaceae</taxon>
        <taxon>Streptomyces</taxon>
    </lineage>
</organism>
<dbReference type="Pfam" id="PF03129">
    <property type="entry name" value="HGTP_anticodon"/>
    <property type="match status" value="1"/>
</dbReference>
<feature type="region of interest" description="Disordered" evidence="4">
    <location>
        <begin position="171"/>
        <end position="221"/>
    </location>
</feature>
<protein>
    <recommendedName>
        <fullName evidence="5">Anticodon-binding domain-containing protein</fullName>
    </recommendedName>
</protein>
<dbReference type="Gene3D" id="3.40.50.800">
    <property type="entry name" value="Anticodon-binding domain"/>
    <property type="match status" value="1"/>
</dbReference>
<keyword evidence="3" id="KW-0436">Ligase</keyword>
<dbReference type="SUPFAM" id="SSF52954">
    <property type="entry name" value="Class II aaRS ABD-related"/>
    <property type="match status" value="1"/>
</dbReference>
<evidence type="ECO:0000256" key="2">
    <source>
        <dbReference type="ARBA" id="ARBA00022840"/>
    </source>
</evidence>
<feature type="domain" description="Anticodon-binding" evidence="5">
    <location>
        <begin position="98"/>
        <end position="153"/>
    </location>
</feature>
<proteinExistence type="predicted"/>
<keyword evidence="3" id="KW-0030">Aminoacyl-tRNA synthetase</keyword>
<evidence type="ECO:0000259" key="5">
    <source>
        <dbReference type="Pfam" id="PF03129"/>
    </source>
</evidence>
<dbReference type="GO" id="GO:0004812">
    <property type="term" value="F:aminoacyl-tRNA ligase activity"/>
    <property type="evidence" value="ECO:0007669"/>
    <property type="project" value="UniProtKB-KW"/>
</dbReference>
<dbReference type="GO" id="GO:0006418">
    <property type="term" value="P:tRNA aminoacylation for protein translation"/>
    <property type="evidence" value="ECO:0007669"/>
    <property type="project" value="UniProtKB-ARBA"/>
</dbReference>
<name>A0A3M2LWK0_9ACTN</name>
<dbReference type="InterPro" id="IPR004154">
    <property type="entry name" value="Anticodon-bd"/>
</dbReference>
<feature type="compositionally biased region" description="Low complexity" evidence="4">
    <location>
        <begin position="20"/>
        <end position="34"/>
    </location>
</feature>
<dbReference type="InterPro" id="IPR036621">
    <property type="entry name" value="Anticodon-bd_dom_sf"/>
</dbReference>